<dbReference type="AlphaFoldDB" id="A0AAE0GQH2"/>
<reference evidence="2 3" key="1">
    <citation type="journal article" date="2015" name="Genome Biol. Evol.">
        <title>Comparative Genomics of a Bacterivorous Green Alga Reveals Evolutionary Causalities and Consequences of Phago-Mixotrophic Mode of Nutrition.</title>
        <authorList>
            <person name="Burns J.A."/>
            <person name="Paasch A."/>
            <person name="Narechania A."/>
            <person name="Kim E."/>
        </authorList>
    </citation>
    <scope>NUCLEOTIDE SEQUENCE [LARGE SCALE GENOMIC DNA]</scope>
    <source>
        <strain evidence="2 3">PLY_AMNH</strain>
    </source>
</reference>
<name>A0AAE0GQH2_9CHLO</name>
<feature type="coiled-coil region" evidence="1">
    <location>
        <begin position="39"/>
        <end position="66"/>
    </location>
</feature>
<sequence length="934" mass="104750">MLSDSNKQLLTTQHSFHKLEDVISNQFEDRWQGGPTKAIRNAAQRIARCEESLKQWKEKAKLAKRKSGQPDVDGINFLRKKFHGDKWFENLRLKLSRAEKEQAASTIKVDRARGEVIVLKKIAEQNTLTEEISELHSGLNTLSIEKDEVLEELLVAKHEFSALVTDPEYGASVTPTAQPLPRKALVRVTTESRVGRGNKFMYTNETVSELFDIVDEFSLADEGSMYRSKLMISFGTFITESEETPSRLLAGAKRISNTTAACEFEAVKQSFDNIDWNVLHWLWFTGDSAASMLAAGELAHDSKIQEFSKQLHASGFSYPLFMPPDVQPFFMVHETQPDILIPAHGPFFIHDACHIPKNGEGKFLRELGAGCNMASGKLTTFKGELFRFSRLHKPSHECRDIMRMLCQEMDMLYKTIPSEINHRLKIATKLAELFDEFREVLAIMLSRFNDAYGGSRWKGDMQPVLDHMKEAVEAWLGDDLLEAEEGELVVQALLTDILLTVFTQVDTASEALTESVAEEPLSGHTVGTGSCVWEHAAGKYLESLATKATGATGRKVQAPRGAFQFALANGYVLGAEDAFQLLCLDFRRGIRANVEYLEERYSFYSDMPWRIHSYFDPVTGVRNLLEDHARIQQMGREEFLTDGWFHLGFWEHPNHQLDIKALVANASGIVHPSGLACVRIPPLKKFGVPGGIADLGPALVNFYHTYLVMACSENMPCERKMGHAKRIGVGGRISEERTFERLSERRVTLDRRLRQEIGSEQYQKRQASAREGMDKDGHVRALMDREQALKDVAMEEARVADARALDTALEQEEAQRVAGIKAIYASKKQLLQRKKDVLKAMDKEKCFQELWARGVRDIVNGRGGTKVGELRDRLLAFIDDNLVIRPSIMDGTASSEGEVEADTPMTDATAELVGVPECAAAQNASIHHTAPSAR</sequence>
<evidence type="ECO:0000313" key="3">
    <source>
        <dbReference type="Proteomes" id="UP001190700"/>
    </source>
</evidence>
<evidence type="ECO:0000313" key="2">
    <source>
        <dbReference type="EMBL" id="KAK3282285.1"/>
    </source>
</evidence>
<organism evidence="2 3">
    <name type="scientific">Cymbomonas tetramitiformis</name>
    <dbReference type="NCBI Taxonomy" id="36881"/>
    <lineage>
        <taxon>Eukaryota</taxon>
        <taxon>Viridiplantae</taxon>
        <taxon>Chlorophyta</taxon>
        <taxon>Pyramimonadophyceae</taxon>
        <taxon>Pyramimonadales</taxon>
        <taxon>Pyramimonadaceae</taxon>
        <taxon>Cymbomonas</taxon>
    </lineage>
</organism>
<comment type="caution">
    <text evidence="2">The sequence shown here is derived from an EMBL/GenBank/DDBJ whole genome shotgun (WGS) entry which is preliminary data.</text>
</comment>
<dbReference type="EMBL" id="LGRX02003396">
    <property type="protein sequence ID" value="KAK3282285.1"/>
    <property type="molecule type" value="Genomic_DNA"/>
</dbReference>
<proteinExistence type="predicted"/>
<dbReference type="Proteomes" id="UP001190700">
    <property type="component" value="Unassembled WGS sequence"/>
</dbReference>
<evidence type="ECO:0000256" key="1">
    <source>
        <dbReference type="SAM" id="Coils"/>
    </source>
</evidence>
<gene>
    <name evidence="2" type="ORF">CYMTET_9976</name>
</gene>
<accession>A0AAE0GQH2</accession>
<protein>
    <submittedName>
        <fullName evidence="2">Uncharacterized protein</fullName>
    </submittedName>
</protein>
<keyword evidence="3" id="KW-1185">Reference proteome</keyword>
<keyword evidence="1" id="KW-0175">Coiled coil</keyword>